<reference evidence="1 2" key="1">
    <citation type="submission" date="2019-09" db="EMBL/GenBank/DDBJ databases">
        <title>Prevalence, distribution, and phylogeny of type two toxin-antitoxin genes possessed by Cronobacter species where C. sakazakii homologs follow sequence type lineages.</title>
        <authorList>
            <person name="Finkelstein S."/>
            <person name="Negrete F."/>
            <person name="Jang H."/>
            <person name="Gopinath G.R."/>
            <person name="Tall B.D."/>
        </authorList>
    </citation>
    <scope>NUCLEOTIDE SEQUENCE [LARGE SCALE GENOMIC DNA]</scope>
    <source>
        <strain evidence="1 2">MOD1_Comp4</strain>
    </source>
</reference>
<accession>A0AAN6AUS5</accession>
<evidence type="ECO:0000313" key="1">
    <source>
        <dbReference type="EMBL" id="KAB0875100.1"/>
    </source>
</evidence>
<sequence length="59" mass="6849">MSTVTHISSAQQRQKDKEMLEAIEWQLNNVHETEKRLMEMRRELVNRLGINKPEGGDAA</sequence>
<dbReference type="RefSeq" id="WP_088251044.1">
    <property type="nucleotide sequence ID" value="NZ_JAVSDN010000008.1"/>
</dbReference>
<organism evidence="1 2">
    <name type="scientific">Cronobacter sakazakii</name>
    <name type="common">Enterobacter sakazakii</name>
    <dbReference type="NCBI Taxonomy" id="28141"/>
    <lineage>
        <taxon>Bacteria</taxon>
        <taxon>Pseudomonadati</taxon>
        <taxon>Pseudomonadota</taxon>
        <taxon>Gammaproteobacteria</taxon>
        <taxon>Enterobacterales</taxon>
        <taxon>Enterobacteriaceae</taxon>
        <taxon>Cronobacter</taxon>
    </lineage>
</organism>
<comment type="caution">
    <text evidence="1">The sequence shown here is derived from an EMBL/GenBank/DDBJ whole genome shotgun (WGS) entry which is preliminary data.</text>
</comment>
<dbReference type="Proteomes" id="UP000439917">
    <property type="component" value="Unassembled WGS sequence"/>
</dbReference>
<gene>
    <name evidence="1" type="ORF">FZI38_21620</name>
</gene>
<proteinExistence type="predicted"/>
<dbReference type="AlphaFoldDB" id="A0AAN6AUS5"/>
<evidence type="ECO:0000313" key="2">
    <source>
        <dbReference type="Proteomes" id="UP000439917"/>
    </source>
</evidence>
<protein>
    <submittedName>
        <fullName evidence="1">Uncharacterized protein</fullName>
    </submittedName>
</protein>
<dbReference type="EMBL" id="WAGF01000026">
    <property type="protein sequence ID" value="KAB0875100.1"/>
    <property type="molecule type" value="Genomic_DNA"/>
</dbReference>
<name>A0AAN6AUS5_CROSK</name>